<feature type="domain" description="RNase H type-1" evidence="1">
    <location>
        <begin position="41"/>
        <end position="129"/>
    </location>
</feature>
<dbReference type="InterPro" id="IPR053151">
    <property type="entry name" value="RNase_H-like"/>
</dbReference>
<name>A0AAF0Q5C4_SOLVR</name>
<dbReference type="InterPro" id="IPR012337">
    <property type="entry name" value="RNaseH-like_sf"/>
</dbReference>
<dbReference type="EMBL" id="CP133613">
    <property type="protein sequence ID" value="WMV13669.1"/>
    <property type="molecule type" value="Genomic_DNA"/>
</dbReference>
<gene>
    <name evidence="2" type="ORF">MTR67_007054</name>
</gene>
<dbReference type="PANTHER" id="PTHR47723">
    <property type="entry name" value="OS05G0353850 PROTEIN"/>
    <property type="match status" value="1"/>
</dbReference>
<dbReference type="PROSITE" id="PS50879">
    <property type="entry name" value="RNASE_H_1"/>
    <property type="match status" value="1"/>
</dbReference>
<organism evidence="2 3">
    <name type="scientific">Solanum verrucosum</name>
    <dbReference type="NCBI Taxonomy" id="315347"/>
    <lineage>
        <taxon>Eukaryota</taxon>
        <taxon>Viridiplantae</taxon>
        <taxon>Streptophyta</taxon>
        <taxon>Embryophyta</taxon>
        <taxon>Tracheophyta</taxon>
        <taxon>Spermatophyta</taxon>
        <taxon>Magnoliopsida</taxon>
        <taxon>eudicotyledons</taxon>
        <taxon>Gunneridae</taxon>
        <taxon>Pentapetalae</taxon>
        <taxon>asterids</taxon>
        <taxon>lamiids</taxon>
        <taxon>Solanales</taxon>
        <taxon>Solanaceae</taxon>
        <taxon>Solanoideae</taxon>
        <taxon>Solaneae</taxon>
        <taxon>Solanum</taxon>
    </lineage>
</organism>
<proteinExistence type="predicted"/>
<sequence>MRNTLPTAARVLTFDLEVITDCVCFRTPGYENVQHVLVSDNFARVNLNTDGSALGNPGRIGAGGILRDCNGDLIYAFNSPQGVGTNNQADLEAACIGLAWSLDNGYSGVILEVDSELLVSWIGGRIAPL</sequence>
<dbReference type="Pfam" id="PF13456">
    <property type="entry name" value="RVT_3"/>
    <property type="match status" value="1"/>
</dbReference>
<dbReference type="InterPro" id="IPR044730">
    <property type="entry name" value="RNase_H-like_dom_plant"/>
</dbReference>
<keyword evidence="3" id="KW-1185">Reference proteome</keyword>
<evidence type="ECO:0000313" key="2">
    <source>
        <dbReference type="EMBL" id="WMV13669.1"/>
    </source>
</evidence>
<accession>A0AAF0Q5C4</accession>
<dbReference type="GO" id="GO:0003676">
    <property type="term" value="F:nucleic acid binding"/>
    <property type="evidence" value="ECO:0007669"/>
    <property type="project" value="InterPro"/>
</dbReference>
<protein>
    <recommendedName>
        <fullName evidence="1">RNase H type-1 domain-containing protein</fullName>
    </recommendedName>
</protein>
<dbReference type="AlphaFoldDB" id="A0AAF0Q5C4"/>
<dbReference type="InterPro" id="IPR036397">
    <property type="entry name" value="RNaseH_sf"/>
</dbReference>
<evidence type="ECO:0000259" key="1">
    <source>
        <dbReference type="PROSITE" id="PS50879"/>
    </source>
</evidence>
<dbReference type="PANTHER" id="PTHR47723:SF7">
    <property type="entry name" value="RNASE H FAMILY PROTEIN"/>
    <property type="match status" value="1"/>
</dbReference>
<dbReference type="SUPFAM" id="SSF53098">
    <property type="entry name" value="Ribonuclease H-like"/>
    <property type="match status" value="1"/>
</dbReference>
<evidence type="ECO:0000313" key="3">
    <source>
        <dbReference type="Proteomes" id="UP001234989"/>
    </source>
</evidence>
<dbReference type="Proteomes" id="UP001234989">
    <property type="component" value="Chromosome 2"/>
</dbReference>
<dbReference type="CDD" id="cd06222">
    <property type="entry name" value="RNase_H_like"/>
    <property type="match status" value="1"/>
</dbReference>
<dbReference type="GO" id="GO:0004523">
    <property type="term" value="F:RNA-DNA hybrid ribonuclease activity"/>
    <property type="evidence" value="ECO:0007669"/>
    <property type="project" value="InterPro"/>
</dbReference>
<reference evidence="2" key="1">
    <citation type="submission" date="2023-08" db="EMBL/GenBank/DDBJ databases">
        <title>A de novo genome assembly of Solanum verrucosum Schlechtendal, a Mexican diploid species geographically isolated from the other diploid A-genome species in potato relatives.</title>
        <authorList>
            <person name="Hosaka K."/>
        </authorList>
    </citation>
    <scope>NUCLEOTIDE SEQUENCE</scope>
    <source>
        <tissue evidence="2">Young leaves</tissue>
    </source>
</reference>
<dbReference type="Gene3D" id="3.30.420.10">
    <property type="entry name" value="Ribonuclease H-like superfamily/Ribonuclease H"/>
    <property type="match status" value="1"/>
</dbReference>
<dbReference type="InterPro" id="IPR002156">
    <property type="entry name" value="RNaseH_domain"/>
</dbReference>